<keyword evidence="2" id="KW-0540">Nuclease</keyword>
<organism evidence="2">
    <name type="scientific">Watanabea reniformis</name>
    <dbReference type="NCBI Taxonomy" id="191674"/>
    <lineage>
        <taxon>Eukaryota</taxon>
        <taxon>Viridiplantae</taxon>
        <taxon>Chlorophyta</taxon>
        <taxon>core chlorophytes</taxon>
        <taxon>Trebouxiophyceae</taxon>
        <taxon>Watanabeales</taxon>
        <taxon>Watanabeaceae</taxon>
        <taxon>Watanabea</taxon>
    </lineage>
</organism>
<keyword evidence="2" id="KW-0150">Chloroplast</keyword>
<dbReference type="GO" id="GO:0004519">
    <property type="term" value="F:endonuclease activity"/>
    <property type="evidence" value="ECO:0007669"/>
    <property type="project" value="UniProtKB-KW"/>
</dbReference>
<dbReference type="PANTHER" id="PTHR47539">
    <property type="entry name" value="PENTATRICOPEPTIDE REPEAT-CONTAINING PROTEIN OTP51, CHLOROPLASTIC"/>
    <property type="match status" value="1"/>
</dbReference>
<dbReference type="EMBL" id="KM462863">
    <property type="protein sequence ID" value="AIT93629.1"/>
    <property type="molecule type" value="Genomic_DNA"/>
</dbReference>
<evidence type="ECO:0000259" key="1">
    <source>
        <dbReference type="Pfam" id="PF03161"/>
    </source>
</evidence>
<dbReference type="SUPFAM" id="SSF55608">
    <property type="entry name" value="Homing endonucleases"/>
    <property type="match status" value="1"/>
</dbReference>
<evidence type="ECO:0000313" key="2">
    <source>
        <dbReference type="EMBL" id="AIT93629.1"/>
    </source>
</evidence>
<feature type="domain" description="Homing endonuclease LAGLIDADG" evidence="1">
    <location>
        <begin position="18"/>
        <end position="189"/>
    </location>
</feature>
<dbReference type="InterPro" id="IPR052500">
    <property type="entry name" value="Chloro/Mito_RNA_Process"/>
</dbReference>
<gene>
    <name evidence="2" type="primary">orf221</name>
</gene>
<dbReference type="GO" id="GO:0045292">
    <property type="term" value="P:mRNA cis splicing, via spliceosome"/>
    <property type="evidence" value="ECO:0007669"/>
    <property type="project" value="TreeGrafter"/>
</dbReference>
<dbReference type="GO" id="GO:0048564">
    <property type="term" value="P:photosystem I assembly"/>
    <property type="evidence" value="ECO:0007669"/>
    <property type="project" value="TreeGrafter"/>
</dbReference>
<name>A0A097KKC0_9CHLO</name>
<proteinExistence type="predicted"/>
<dbReference type="Pfam" id="PF03161">
    <property type="entry name" value="LAGLIDADG_2"/>
    <property type="match status" value="1"/>
</dbReference>
<dbReference type="PANTHER" id="PTHR47539:SF1">
    <property type="entry name" value="PENTATRICOPEPTIDE REPEAT-CONTAINING PROTEIN OTP51, CHLOROPLASTIC"/>
    <property type="match status" value="1"/>
</dbReference>
<dbReference type="GeneID" id="22158636"/>
<sequence length="221" mass="26282">MTSQKLKKFEKLTKLQCEVLVGILLGDASLQTESNGRTYRLRISQSEQHKEYVFHLYEIFQNFTTSAPKQYVFTDPRNPRKHYSRWSFSTTQQACFRFYGHQFYTGEKKTVPKLIHRWLKPRSLAYWYMDDGAQKWKGKSLGVRFCTDNFVYQDVKGLAQVLQEKYTLKTSFEKKNENWRIYISSYSYNVLKNLIFSYFIPSMIYKFPAQSSDNPCSGYLN</sequence>
<accession>A0A097KKC0</accession>
<keyword evidence="2" id="KW-0934">Plastid</keyword>
<dbReference type="InterPro" id="IPR004860">
    <property type="entry name" value="LAGLIDADG_dom"/>
</dbReference>
<dbReference type="AlphaFoldDB" id="A0A097KKC0"/>
<protein>
    <submittedName>
        <fullName evidence="2">Putative LAGLIDADG homing endonuclease</fullName>
    </submittedName>
</protein>
<geneLocation type="chloroplast" evidence="2"/>
<dbReference type="InterPro" id="IPR027434">
    <property type="entry name" value="Homing_endonucl"/>
</dbReference>
<dbReference type="RefSeq" id="YP_009104921.1">
    <property type="nucleotide sequence ID" value="NC_025526.1"/>
</dbReference>
<keyword evidence="2" id="KW-0255">Endonuclease</keyword>
<dbReference type="GO" id="GO:0000373">
    <property type="term" value="P:Group II intron splicing"/>
    <property type="evidence" value="ECO:0007669"/>
    <property type="project" value="TreeGrafter"/>
</dbReference>
<keyword evidence="2" id="KW-0378">Hydrolase</keyword>
<reference evidence="2" key="1">
    <citation type="journal article" date="2014" name="BMC Evol. Biol.">
        <title>Chloroplast phylogenomic analysis resolves deep-level relationships within the green algal class Trebouxiophyceae.</title>
        <authorList>
            <person name="Lemieux C."/>
            <person name="Otis C."/>
            <person name="Turmel M."/>
        </authorList>
    </citation>
    <scope>NUCLEOTIDE SEQUENCE</scope>
</reference>
<dbReference type="Gene3D" id="3.10.28.10">
    <property type="entry name" value="Homing endonucleases"/>
    <property type="match status" value="2"/>
</dbReference>